<gene>
    <name evidence="2" type="ORF">L210DRAFT_3579911</name>
</gene>
<keyword evidence="3" id="KW-1185">Reference proteome</keyword>
<protein>
    <submittedName>
        <fullName evidence="2">Uncharacterized protein</fullName>
    </submittedName>
</protein>
<reference evidence="2" key="1">
    <citation type="submission" date="2019-10" db="EMBL/GenBank/DDBJ databases">
        <authorList>
            <consortium name="DOE Joint Genome Institute"/>
            <person name="Kuo A."/>
            <person name="Miyauchi S."/>
            <person name="Kiss E."/>
            <person name="Drula E."/>
            <person name="Kohler A."/>
            <person name="Sanchez-Garcia M."/>
            <person name="Andreopoulos B."/>
            <person name="Barry K.W."/>
            <person name="Bonito G."/>
            <person name="Buee M."/>
            <person name="Carver A."/>
            <person name="Chen C."/>
            <person name="Cichocki N."/>
            <person name="Clum A."/>
            <person name="Culley D."/>
            <person name="Crous P.W."/>
            <person name="Fauchery L."/>
            <person name="Girlanda M."/>
            <person name="Hayes R."/>
            <person name="Keri Z."/>
            <person name="LaButti K."/>
            <person name="Lipzen A."/>
            <person name="Lombard V."/>
            <person name="Magnuson J."/>
            <person name="Maillard F."/>
            <person name="Morin E."/>
            <person name="Murat C."/>
            <person name="Nolan M."/>
            <person name="Ohm R."/>
            <person name="Pangilinan J."/>
            <person name="Pereira M."/>
            <person name="Perotto S."/>
            <person name="Peter M."/>
            <person name="Riley R."/>
            <person name="Sitrit Y."/>
            <person name="Stielow B."/>
            <person name="Szollosi G."/>
            <person name="Zifcakova L."/>
            <person name="Stursova M."/>
            <person name="Spatafora J.W."/>
            <person name="Tedersoo L."/>
            <person name="Vaario L.-M."/>
            <person name="Yamada A."/>
            <person name="Yan M."/>
            <person name="Wang P."/>
            <person name="Xu J."/>
            <person name="Bruns T."/>
            <person name="Baldrian P."/>
            <person name="Vilgalys R."/>
            <person name="Henrissat B."/>
            <person name="Grigoriev I.V."/>
            <person name="Hibbett D."/>
            <person name="Nagy L.G."/>
            <person name="Martin F.M."/>
        </authorList>
    </citation>
    <scope>NUCLEOTIDE SEQUENCE</scope>
    <source>
        <strain evidence="2">BED1</strain>
    </source>
</reference>
<proteinExistence type="predicted"/>
<evidence type="ECO:0000313" key="2">
    <source>
        <dbReference type="EMBL" id="KAF8418117.1"/>
    </source>
</evidence>
<keyword evidence="1" id="KW-0812">Transmembrane</keyword>
<dbReference type="EMBL" id="WHUW01000207">
    <property type="protein sequence ID" value="KAF8418117.1"/>
    <property type="molecule type" value="Genomic_DNA"/>
</dbReference>
<accession>A0AAD4BCP5</accession>
<keyword evidence="1" id="KW-1133">Transmembrane helix</keyword>
<feature type="transmembrane region" description="Helical" evidence="1">
    <location>
        <begin position="55"/>
        <end position="76"/>
    </location>
</feature>
<evidence type="ECO:0000256" key="1">
    <source>
        <dbReference type="SAM" id="Phobius"/>
    </source>
</evidence>
<sequence length="137" mass="15307">MYTVTKQWQLDRYMNLFAREGILYFLAVFLYALLNLLFFVANVPLTGWKVLPVGILQNVPVLTLSSRFILSLRALYARDVQGRGIDSEFGFTSVDVRSVGGIAFARADAGQSEEDVLEHDEDIQLVERETQSGVGSA</sequence>
<dbReference type="Proteomes" id="UP001194468">
    <property type="component" value="Unassembled WGS sequence"/>
</dbReference>
<organism evidence="2 3">
    <name type="scientific">Boletus edulis BED1</name>
    <dbReference type="NCBI Taxonomy" id="1328754"/>
    <lineage>
        <taxon>Eukaryota</taxon>
        <taxon>Fungi</taxon>
        <taxon>Dikarya</taxon>
        <taxon>Basidiomycota</taxon>
        <taxon>Agaricomycotina</taxon>
        <taxon>Agaricomycetes</taxon>
        <taxon>Agaricomycetidae</taxon>
        <taxon>Boletales</taxon>
        <taxon>Boletineae</taxon>
        <taxon>Boletaceae</taxon>
        <taxon>Boletoideae</taxon>
        <taxon>Boletus</taxon>
    </lineage>
</organism>
<keyword evidence="1" id="KW-0472">Membrane</keyword>
<feature type="transmembrane region" description="Helical" evidence="1">
    <location>
        <begin position="21"/>
        <end position="43"/>
    </location>
</feature>
<comment type="caution">
    <text evidence="2">The sequence shown here is derived from an EMBL/GenBank/DDBJ whole genome shotgun (WGS) entry which is preliminary data.</text>
</comment>
<dbReference type="AlphaFoldDB" id="A0AAD4BCP5"/>
<reference evidence="2" key="2">
    <citation type="journal article" date="2020" name="Nat. Commun.">
        <title>Large-scale genome sequencing of mycorrhizal fungi provides insights into the early evolution of symbiotic traits.</title>
        <authorList>
            <person name="Miyauchi S."/>
            <person name="Kiss E."/>
            <person name="Kuo A."/>
            <person name="Drula E."/>
            <person name="Kohler A."/>
            <person name="Sanchez-Garcia M."/>
            <person name="Morin E."/>
            <person name="Andreopoulos B."/>
            <person name="Barry K.W."/>
            <person name="Bonito G."/>
            <person name="Buee M."/>
            <person name="Carver A."/>
            <person name="Chen C."/>
            <person name="Cichocki N."/>
            <person name="Clum A."/>
            <person name="Culley D."/>
            <person name="Crous P.W."/>
            <person name="Fauchery L."/>
            <person name="Girlanda M."/>
            <person name="Hayes R.D."/>
            <person name="Keri Z."/>
            <person name="LaButti K."/>
            <person name="Lipzen A."/>
            <person name="Lombard V."/>
            <person name="Magnuson J."/>
            <person name="Maillard F."/>
            <person name="Murat C."/>
            <person name="Nolan M."/>
            <person name="Ohm R.A."/>
            <person name="Pangilinan J."/>
            <person name="Pereira M.F."/>
            <person name="Perotto S."/>
            <person name="Peter M."/>
            <person name="Pfister S."/>
            <person name="Riley R."/>
            <person name="Sitrit Y."/>
            <person name="Stielow J.B."/>
            <person name="Szollosi G."/>
            <person name="Zifcakova L."/>
            <person name="Stursova M."/>
            <person name="Spatafora J.W."/>
            <person name="Tedersoo L."/>
            <person name="Vaario L.M."/>
            <person name="Yamada A."/>
            <person name="Yan M."/>
            <person name="Wang P."/>
            <person name="Xu J."/>
            <person name="Bruns T."/>
            <person name="Baldrian P."/>
            <person name="Vilgalys R."/>
            <person name="Dunand C."/>
            <person name="Henrissat B."/>
            <person name="Grigoriev I.V."/>
            <person name="Hibbett D."/>
            <person name="Nagy L.G."/>
            <person name="Martin F.M."/>
        </authorList>
    </citation>
    <scope>NUCLEOTIDE SEQUENCE</scope>
    <source>
        <strain evidence="2">BED1</strain>
    </source>
</reference>
<name>A0AAD4BCP5_BOLED</name>
<evidence type="ECO:0000313" key="3">
    <source>
        <dbReference type="Proteomes" id="UP001194468"/>
    </source>
</evidence>